<gene>
    <name evidence="4" type="ORF">GCM10023167_11940</name>
</gene>
<proteinExistence type="predicted"/>
<evidence type="ECO:0000259" key="3">
    <source>
        <dbReference type="Pfam" id="PF12804"/>
    </source>
</evidence>
<keyword evidence="5" id="KW-1185">Reference proteome</keyword>
<evidence type="ECO:0000313" key="4">
    <source>
        <dbReference type="EMBL" id="GAA4387736.1"/>
    </source>
</evidence>
<accession>A0ABP8JAB5</accession>
<feature type="region of interest" description="Disordered" evidence="2">
    <location>
        <begin position="148"/>
        <end position="201"/>
    </location>
</feature>
<dbReference type="RefSeq" id="WP_345030679.1">
    <property type="nucleotide sequence ID" value="NZ_BAABGL010000004.1"/>
</dbReference>
<evidence type="ECO:0000256" key="2">
    <source>
        <dbReference type="SAM" id="MobiDB-lite"/>
    </source>
</evidence>
<evidence type="ECO:0000313" key="5">
    <source>
        <dbReference type="Proteomes" id="UP001500642"/>
    </source>
</evidence>
<dbReference type="PANTHER" id="PTHR19136:SF81">
    <property type="entry name" value="MOLYBDENUM COFACTOR GUANYLYLTRANSFERASE"/>
    <property type="match status" value="1"/>
</dbReference>
<dbReference type="Gene3D" id="3.90.550.10">
    <property type="entry name" value="Spore Coat Polysaccharide Biosynthesis Protein SpsA, Chain A"/>
    <property type="match status" value="1"/>
</dbReference>
<dbReference type="InterPro" id="IPR025877">
    <property type="entry name" value="MobA-like_NTP_Trfase"/>
</dbReference>
<feature type="domain" description="MobA-like NTP transferase" evidence="3">
    <location>
        <begin position="3"/>
        <end position="212"/>
    </location>
</feature>
<feature type="compositionally biased region" description="Basic and acidic residues" evidence="2">
    <location>
        <begin position="152"/>
        <end position="161"/>
    </location>
</feature>
<dbReference type="PANTHER" id="PTHR19136">
    <property type="entry name" value="MOLYBDENUM COFACTOR GUANYLYLTRANSFERASE"/>
    <property type="match status" value="1"/>
</dbReference>
<dbReference type="InterPro" id="IPR029044">
    <property type="entry name" value="Nucleotide-diphossugar_trans"/>
</dbReference>
<feature type="compositionally biased region" description="Low complexity" evidence="2">
    <location>
        <begin position="163"/>
        <end position="180"/>
    </location>
</feature>
<comment type="caution">
    <text evidence="4">The sequence shown here is derived from an EMBL/GenBank/DDBJ whole genome shotgun (WGS) entry which is preliminary data.</text>
</comment>
<keyword evidence="1" id="KW-0808">Transferase</keyword>
<evidence type="ECO:0000256" key="1">
    <source>
        <dbReference type="ARBA" id="ARBA00022679"/>
    </source>
</evidence>
<reference evidence="5" key="1">
    <citation type="journal article" date="2019" name="Int. J. Syst. Evol. Microbiol.">
        <title>The Global Catalogue of Microorganisms (GCM) 10K type strain sequencing project: providing services to taxonomists for standard genome sequencing and annotation.</title>
        <authorList>
            <consortium name="The Broad Institute Genomics Platform"/>
            <consortium name="The Broad Institute Genome Sequencing Center for Infectious Disease"/>
            <person name="Wu L."/>
            <person name="Ma J."/>
        </authorList>
    </citation>
    <scope>NUCLEOTIDE SEQUENCE [LARGE SCALE GENOMIC DNA]</scope>
    <source>
        <strain evidence="5">JCM 17808</strain>
    </source>
</reference>
<sequence length="316" mass="31340">MAALVLAGGRSRRLGGIPKYHLRVGDPAAAAPAPCGPATALPASTTLLGVTIAALLDAGVEARRIVVAGPADALAGSGFEGSGIRVVREDPPFAGPVAGMAAGVEELTGDAARAEDAAPAGLVLTLACDMPGVGAGIRTLMDAASAGSGRSVHADSGEGSRLRGGASSSPGGTRSSPTGALSSTDGAHSPDAWVGVSRGAADGGDDQVQHLLALHRVGPLRAALAAQDTAGMSVRRLLAGLEIARVDLPAGSADDVDTWDDAQRFGLGAPPVRREDAVPHSPAESRASAGHRASAVQRISAEPQDTVGEPAGEERR</sequence>
<dbReference type="Pfam" id="PF12804">
    <property type="entry name" value="NTP_transf_3"/>
    <property type="match status" value="1"/>
</dbReference>
<dbReference type="EMBL" id="BAABGL010000004">
    <property type="protein sequence ID" value="GAA4387736.1"/>
    <property type="molecule type" value="Genomic_DNA"/>
</dbReference>
<feature type="region of interest" description="Disordered" evidence="2">
    <location>
        <begin position="267"/>
        <end position="316"/>
    </location>
</feature>
<dbReference type="SUPFAM" id="SSF53448">
    <property type="entry name" value="Nucleotide-diphospho-sugar transferases"/>
    <property type="match status" value="1"/>
</dbReference>
<protein>
    <recommendedName>
        <fullName evidence="3">MobA-like NTP transferase domain-containing protein</fullName>
    </recommendedName>
</protein>
<name>A0ABP8JAB5_9MICO</name>
<organism evidence="4 5">
    <name type="scientific">Brevibacterium pityocampae</name>
    <dbReference type="NCBI Taxonomy" id="506594"/>
    <lineage>
        <taxon>Bacteria</taxon>
        <taxon>Bacillati</taxon>
        <taxon>Actinomycetota</taxon>
        <taxon>Actinomycetes</taxon>
        <taxon>Micrococcales</taxon>
        <taxon>Brevibacteriaceae</taxon>
        <taxon>Brevibacterium</taxon>
    </lineage>
</organism>
<dbReference type="Proteomes" id="UP001500642">
    <property type="component" value="Unassembled WGS sequence"/>
</dbReference>